<protein>
    <recommendedName>
        <fullName evidence="2">HTH cro/C1-type domain-containing protein</fullName>
    </recommendedName>
</protein>
<dbReference type="InterPro" id="IPR010982">
    <property type="entry name" value="Lambda_DNA-bd_dom_sf"/>
</dbReference>
<dbReference type="RefSeq" id="WP_189043073.1">
    <property type="nucleotide sequence ID" value="NZ_BMNB01000008.1"/>
</dbReference>
<reference evidence="3" key="1">
    <citation type="journal article" date="2014" name="Int. J. Syst. Evol. Microbiol.">
        <title>Complete genome sequence of Corynebacterium casei LMG S-19264T (=DSM 44701T), isolated from a smear-ripened cheese.</title>
        <authorList>
            <consortium name="US DOE Joint Genome Institute (JGI-PGF)"/>
            <person name="Walter F."/>
            <person name="Albersmeier A."/>
            <person name="Kalinowski J."/>
            <person name="Ruckert C."/>
        </authorList>
    </citation>
    <scope>NUCLEOTIDE SEQUENCE</scope>
    <source>
        <strain evidence="3">CGMCC 4.7312</strain>
    </source>
</reference>
<proteinExistence type="predicted"/>
<feature type="region of interest" description="Disordered" evidence="1">
    <location>
        <begin position="104"/>
        <end position="123"/>
    </location>
</feature>
<organism evidence="3 4">
    <name type="scientific">Micromonospora sonchi</name>
    <dbReference type="NCBI Taxonomy" id="1763543"/>
    <lineage>
        <taxon>Bacteria</taxon>
        <taxon>Bacillati</taxon>
        <taxon>Actinomycetota</taxon>
        <taxon>Actinomycetes</taxon>
        <taxon>Micromonosporales</taxon>
        <taxon>Micromonosporaceae</taxon>
        <taxon>Micromonospora</taxon>
    </lineage>
</organism>
<evidence type="ECO:0000313" key="4">
    <source>
        <dbReference type="Proteomes" id="UP000608890"/>
    </source>
</evidence>
<comment type="caution">
    <text evidence="3">The sequence shown here is derived from an EMBL/GenBank/DDBJ whole genome shotgun (WGS) entry which is preliminary data.</text>
</comment>
<feature type="domain" description="HTH cro/C1-type" evidence="2">
    <location>
        <begin position="32"/>
        <end position="63"/>
    </location>
</feature>
<accession>A0A917TSY2</accession>
<dbReference type="Gene3D" id="1.10.260.40">
    <property type="entry name" value="lambda repressor-like DNA-binding domains"/>
    <property type="match status" value="1"/>
</dbReference>
<dbReference type="AlphaFoldDB" id="A0A917TSY2"/>
<dbReference type="Proteomes" id="UP000608890">
    <property type="component" value="Unassembled WGS sequence"/>
</dbReference>
<dbReference type="InterPro" id="IPR001387">
    <property type="entry name" value="Cro/C1-type_HTH"/>
</dbReference>
<keyword evidence="4" id="KW-1185">Reference proteome</keyword>
<dbReference type="PROSITE" id="PS50943">
    <property type="entry name" value="HTH_CROC1"/>
    <property type="match status" value="1"/>
</dbReference>
<dbReference type="GO" id="GO:0003677">
    <property type="term" value="F:DNA binding"/>
    <property type="evidence" value="ECO:0007669"/>
    <property type="project" value="InterPro"/>
</dbReference>
<evidence type="ECO:0000256" key="1">
    <source>
        <dbReference type="SAM" id="MobiDB-lite"/>
    </source>
</evidence>
<name>A0A917TSY2_9ACTN</name>
<evidence type="ECO:0000313" key="3">
    <source>
        <dbReference type="EMBL" id="GGM36459.1"/>
    </source>
</evidence>
<sequence>MTVEFSTILQGLMENRRLSPRVVSQASARAESTIRQLLSGRVTPHVEILRDISPILQISLTDLLVIAGLPAIGESDRPEEYPSAVEMGRLIAAASHLNPKQVEQLADAANKLREENQKRTEKA</sequence>
<dbReference type="SUPFAM" id="SSF47413">
    <property type="entry name" value="lambda repressor-like DNA-binding domains"/>
    <property type="match status" value="1"/>
</dbReference>
<evidence type="ECO:0000259" key="2">
    <source>
        <dbReference type="PROSITE" id="PS50943"/>
    </source>
</evidence>
<dbReference type="EMBL" id="BMNB01000008">
    <property type="protein sequence ID" value="GGM36459.1"/>
    <property type="molecule type" value="Genomic_DNA"/>
</dbReference>
<feature type="compositionally biased region" description="Basic and acidic residues" evidence="1">
    <location>
        <begin position="110"/>
        <end position="123"/>
    </location>
</feature>
<reference evidence="3" key="2">
    <citation type="submission" date="2020-09" db="EMBL/GenBank/DDBJ databases">
        <authorList>
            <person name="Sun Q."/>
            <person name="Zhou Y."/>
        </authorList>
    </citation>
    <scope>NUCLEOTIDE SEQUENCE</scope>
    <source>
        <strain evidence="3">CGMCC 4.7312</strain>
    </source>
</reference>
<gene>
    <name evidence="3" type="ORF">GCM10011608_21360</name>
</gene>